<feature type="domain" description="MrpA C-terminal/MbhD" evidence="14">
    <location>
        <begin position="608"/>
        <end position="673"/>
    </location>
</feature>
<name>A0A094ISI6_9GAMM</name>
<feature type="transmembrane region" description="Helical" evidence="10">
    <location>
        <begin position="367"/>
        <end position="389"/>
    </location>
</feature>
<dbReference type="GO" id="GO:0005886">
    <property type="term" value="C:plasma membrane"/>
    <property type="evidence" value="ECO:0007669"/>
    <property type="project" value="UniProtKB-SubCell"/>
</dbReference>
<dbReference type="NCBIfam" id="NF009288">
    <property type="entry name" value="PRK12648.1"/>
    <property type="match status" value="1"/>
</dbReference>
<evidence type="ECO:0000259" key="13">
    <source>
        <dbReference type="Pfam" id="PF04039"/>
    </source>
</evidence>
<dbReference type="Pfam" id="PF00361">
    <property type="entry name" value="Proton_antipo_M"/>
    <property type="match status" value="1"/>
</dbReference>
<feature type="transmembrane region" description="Helical" evidence="10">
    <location>
        <begin position="785"/>
        <end position="807"/>
    </location>
</feature>
<dbReference type="Proteomes" id="UP000054363">
    <property type="component" value="Unassembled WGS sequence"/>
</dbReference>
<keyword evidence="7" id="KW-0406">Ion transport</keyword>
<dbReference type="RefSeq" id="WP_034777050.1">
    <property type="nucleotide sequence ID" value="NZ_JPER01000009.1"/>
</dbReference>
<dbReference type="Pfam" id="PF13244">
    <property type="entry name" value="MbhD"/>
    <property type="match status" value="1"/>
</dbReference>
<feature type="transmembrane region" description="Helical" evidence="10">
    <location>
        <begin position="297"/>
        <end position="316"/>
    </location>
</feature>
<dbReference type="AlphaFoldDB" id="A0A094ISI6"/>
<feature type="transmembrane region" description="Helical" evidence="10">
    <location>
        <begin position="600"/>
        <end position="619"/>
    </location>
</feature>
<evidence type="ECO:0000256" key="3">
    <source>
        <dbReference type="ARBA" id="ARBA00022449"/>
    </source>
</evidence>
<feature type="transmembrane region" description="Helical" evidence="10">
    <location>
        <begin position="109"/>
        <end position="126"/>
    </location>
</feature>
<feature type="transmembrane region" description="Helical" evidence="10">
    <location>
        <begin position="451"/>
        <end position="475"/>
    </location>
</feature>
<dbReference type="EMBL" id="JPER01000009">
    <property type="protein sequence ID" value="KFZ30107.1"/>
    <property type="molecule type" value="Genomic_DNA"/>
</dbReference>
<reference evidence="16 17" key="1">
    <citation type="submission" date="2014-06" db="EMBL/GenBank/DDBJ databases">
        <title>The draft genome sequence of Idiomarina salinarum ISL-52.</title>
        <authorList>
            <person name="Du J."/>
            <person name="Shao Z."/>
        </authorList>
    </citation>
    <scope>NUCLEOTIDE SEQUENCE [LARGE SCALE GENOMIC DNA]</scope>
    <source>
        <strain evidence="16 17">ISL-52</strain>
    </source>
</reference>
<dbReference type="eggNOG" id="COG1009">
    <property type="taxonomic scope" value="Bacteria"/>
</dbReference>
<evidence type="ECO:0000256" key="7">
    <source>
        <dbReference type="ARBA" id="ARBA00023065"/>
    </source>
</evidence>
<dbReference type="PANTHER" id="PTHR43373:SF1">
    <property type="entry name" value="NA(+)_H(+) ANTIPORTER SUBUNIT A"/>
    <property type="match status" value="1"/>
</dbReference>
<feature type="transmembrane region" description="Helical" evidence="10">
    <location>
        <begin position="564"/>
        <end position="580"/>
    </location>
</feature>
<evidence type="ECO:0000259" key="11">
    <source>
        <dbReference type="Pfam" id="PF00361"/>
    </source>
</evidence>
<dbReference type="InterPro" id="IPR046806">
    <property type="entry name" value="MrpA_C/MbhE"/>
</dbReference>
<feature type="transmembrane region" description="Helical" evidence="10">
    <location>
        <begin position="409"/>
        <end position="430"/>
    </location>
</feature>
<feature type="transmembrane region" description="Helical" evidence="10">
    <location>
        <begin position="684"/>
        <end position="706"/>
    </location>
</feature>
<dbReference type="PANTHER" id="PTHR43373">
    <property type="entry name" value="NA(+)/H(+) ANTIPORTER SUBUNIT"/>
    <property type="match status" value="1"/>
</dbReference>
<evidence type="ECO:0000256" key="2">
    <source>
        <dbReference type="ARBA" id="ARBA00022448"/>
    </source>
</evidence>
<dbReference type="OrthoDB" id="9811798at2"/>
<keyword evidence="8 10" id="KW-0472">Membrane</keyword>
<feature type="domain" description="MrpA C-terminal/MbhE" evidence="15">
    <location>
        <begin position="683"/>
        <end position="770"/>
    </location>
</feature>
<evidence type="ECO:0000259" key="12">
    <source>
        <dbReference type="Pfam" id="PF00662"/>
    </source>
</evidence>
<feature type="transmembrane region" description="Helical" evidence="10">
    <location>
        <begin position="845"/>
        <end position="868"/>
    </location>
</feature>
<keyword evidence="4" id="KW-1003">Cell membrane</keyword>
<feature type="transmembrane region" description="Helical" evidence="10">
    <location>
        <begin position="495"/>
        <end position="520"/>
    </location>
</feature>
<feature type="transmembrane region" description="Helical" evidence="10">
    <location>
        <begin position="132"/>
        <end position="151"/>
    </location>
</feature>
<comment type="subcellular location">
    <subcellularLocation>
        <location evidence="1">Cell membrane</location>
        <topology evidence="1">Multi-pass membrane protein</topology>
    </subcellularLocation>
    <subcellularLocation>
        <location evidence="9">Membrane</location>
        <topology evidence="9">Multi-pass membrane protein</topology>
    </subcellularLocation>
</comment>
<dbReference type="InterPro" id="IPR050616">
    <property type="entry name" value="CPA3_Na-H_Antiporter_A"/>
</dbReference>
<accession>A0A094ISI6</accession>
<keyword evidence="5 9" id="KW-0812">Transmembrane</keyword>
<evidence type="ECO:0000256" key="10">
    <source>
        <dbReference type="SAM" id="Phobius"/>
    </source>
</evidence>
<dbReference type="InterPro" id="IPR001516">
    <property type="entry name" value="Proton_antipo_N"/>
</dbReference>
<dbReference type="Pfam" id="PF04039">
    <property type="entry name" value="MnhB"/>
    <property type="match status" value="1"/>
</dbReference>
<evidence type="ECO:0000256" key="5">
    <source>
        <dbReference type="ARBA" id="ARBA00022692"/>
    </source>
</evidence>
<evidence type="ECO:0000256" key="1">
    <source>
        <dbReference type="ARBA" id="ARBA00004651"/>
    </source>
</evidence>
<evidence type="ECO:0000259" key="14">
    <source>
        <dbReference type="Pfam" id="PF13244"/>
    </source>
</evidence>
<feature type="domain" description="NADH:quinone oxidoreductase/Mrp antiporter transmembrane" evidence="11">
    <location>
        <begin position="126"/>
        <end position="403"/>
    </location>
</feature>
<evidence type="ECO:0000256" key="6">
    <source>
        <dbReference type="ARBA" id="ARBA00022989"/>
    </source>
</evidence>
<keyword evidence="6 10" id="KW-1133">Transmembrane helix</keyword>
<dbReference type="Pfam" id="PF00662">
    <property type="entry name" value="Proton_antipo_N"/>
    <property type="match status" value="1"/>
</dbReference>
<feature type="transmembrane region" description="Helical" evidence="10">
    <location>
        <begin position="322"/>
        <end position="346"/>
    </location>
</feature>
<proteinExistence type="predicted"/>
<dbReference type="GO" id="GO:0015297">
    <property type="term" value="F:antiporter activity"/>
    <property type="evidence" value="ECO:0007669"/>
    <property type="project" value="UniProtKB-KW"/>
</dbReference>
<dbReference type="PRINTS" id="PR01434">
    <property type="entry name" value="NADHDHGNASE5"/>
</dbReference>
<feature type="transmembrane region" description="Helical" evidence="10">
    <location>
        <begin position="813"/>
        <end position="833"/>
    </location>
</feature>
<dbReference type="InterPro" id="IPR025383">
    <property type="entry name" value="MrpA_C/MbhD"/>
</dbReference>
<feature type="transmembrane region" description="Helical" evidence="10">
    <location>
        <begin position="80"/>
        <end position="100"/>
    </location>
</feature>
<feature type="transmembrane region" description="Helical" evidence="10">
    <location>
        <begin position="270"/>
        <end position="290"/>
    </location>
</feature>
<gene>
    <name evidence="16" type="ORF">IDSA_11685</name>
</gene>
<feature type="transmembrane region" description="Helical" evidence="10">
    <location>
        <begin position="163"/>
        <end position="185"/>
    </location>
</feature>
<dbReference type="GO" id="GO:0006811">
    <property type="term" value="P:monoatomic ion transport"/>
    <property type="evidence" value="ECO:0007669"/>
    <property type="project" value="UniProtKB-KW"/>
</dbReference>
<evidence type="ECO:0000256" key="4">
    <source>
        <dbReference type="ARBA" id="ARBA00022475"/>
    </source>
</evidence>
<keyword evidence="17" id="KW-1185">Reference proteome</keyword>
<evidence type="ECO:0000313" key="16">
    <source>
        <dbReference type="EMBL" id="KFZ30107.1"/>
    </source>
</evidence>
<dbReference type="InterPro" id="IPR007182">
    <property type="entry name" value="MnhB"/>
</dbReference>
<feature type="transmembrane region" description="Helical" evidence="10">
    <location>
        <begin position="888"/>
        <end position="915"/>
    </location>
</feature>
<dbReference type="Pfam" id="PF20501">
    <property type="entry name" value="MbhE"/>
    <property type="match status" value="1"/>
</dbReference>
<protein>
    <submittedName>
        <fullName evidence="16">Monovalent cation/H+ antiporter subunit A</fullName>
    </submittedName>
</protein>
<evidence type="ECO:0000256" key="8">
    <source>
        <dbReference type="ARBA" id="ARBA00023136"/>
    </source>
</evidence>
<feature type="domain" description="NADH-Ubiquinone oxidoreductase (complex I) chain 5 N-terminal" evidence="12">
    <location>
        <begin position="65"/>
        <end position="110"/>
    </location>
</feature>
<evidence type="ECO:0000313" key="17">
    <source>
        <dbReference type="Proteomes" id="UP000054363"/>
    </source>
</evidence>
<feature type="transmembrane region" description="Helical" evidence="10">
    <location>
        <begin position="31"/>
        <end position="51"/>
    </location>
</feature>
<evidence type="ECO:0000256" key="9">
    <source>
        <dbReference type="RuleBase" id="RU000320"/>
    </source>
</evidence>
<dbReference type="InterPro" id="IPR001750">
    <property type="entry name" value="ND/Mrp_TM"/>
</dbReference>
<keyword evidence="2" id="KW-0813">Transport</keyword>
<dbReference type="STRING" id="435908.IDSA_11685"/>
<feature type="transmembrane region" description="Helical" evidence="10">
    <location>
        <begin position="650"/>
        <end position="672"/>
    </location>
</feature>
<feature type="transmembrane region" description="Helical" evidence="10">
    <location>
        <begin position="626"/>
        <end position="644"/>
    </location>
</feature>
<keyword evidence="3" id="KW-0050">Antiport</keyword>
<organism evidence="16 17">
    <name type="scientific">Pseudidiomarina salinarum</name>
    <dbReference type="NCBI Taxonomy" id="435908"/>
    <lineage>
        <taxon>Bacteria</taxon>
        <taxon>Pseudomonadati</taxon>
        <taxon>Pseudomonadota</taxon>
        <taxon>Gammaproteobacteria</taxon>
        <taxon>Alteromonadales</taxon>
        <taxon>Idiomarinaceae</taxon>
        <taxon>Pseudidiomarina</taxon>
    </lineage>
</organism>
<comment type="caution">
    <text evidence="16">The sequence shown here is derived from an EMBL/GenBank/DDBJ whole genome shotgun (WGS) entry which is preliminary data.</text>
</comment>
<evidence type="ECO:0000259" key="15">
    <source>
        <dbReference type="Pfam" id="PF20501"/>
    </source>
</evidence>
<sequence>MNLAAIVLLPFFGALLPLLLRHKTRIWITSSAALVTLASLTILLLAAPATLNGEVPQLMVPWLPDLGLHFAIRLDGLSLLFAGLILGIGILIVIYAHYYLSSRDDSPRFFAYLLLFMGSMLGIVTADNLILMWLFWELTSISSFLLIGYWFHQSNARRGARMALAVTGGGGLALLAGILLIGNIAGSYQLDAVFAAADQIREHELYLPALLLVLLGAFTKSAQFPFQFWLPHAMAAPTPVSAYLHSATMVKAGIFLMARLFPVLGGTPEWFIIVTLTGLATLLFGAYFALLKTDLKGLLAFSTISHLGLITMLLGLGSRGALLAALFHILNHATFKAGLFMISGIIDHETGSRDMRKLSGLRKAMPFTMVLAVITSAAMAGLPLFNGFLSKEMFFTESYQQDLFGGLSWLVPVLATLGGMLSVAYSIRFVHDVFFQEPAKDLPKDPHEPPLMMRAPVIILAALCILVGVAPMLMVSGLLEPALAAVSGTVGEIDIAIWHGFNIPLLMSAFAIAGGIGIYIGRDELFTFNRQFDHHDAKEIFARLVKRTTTLSDAFMQRIETGSLQRYIAALLVICLVFVIPELFKIKALTGDRPQLPVDFISMIGSIALILAAFGTAIFHRQRLTSLMMLSVVGLLVSLVFIRFSAADLAMTQLVVEVVSILLMILALFFMPQRIPRASSGRRVARDVLLAGFVGGVVGTLNYALLTRPANTISDFFLANSVPGGGGTNVVNVILVDFRGFDTLGEITVLAIAAAGIHKLLNNLRPFMPSSDVDGRPWHSTTHPLLVQVVAQTILSLALMVSVYIFLRGHNLPGGGFIAGLVTAAAMILQYMANGVDWVKSRFDYNYQTLTSVGVMIAFLTGLGSWVFGHNYLTSAFTYVEWPIVGKFELATAILFDLGVYLTVIGATLMILANFGQMTTRHRPRQEGH</sequence>
<dbReference type="eggNOG" id="COG2111">
    <property type="taxonomic scope" value="Bacteria"/>
</dbReference>
<feature type="domain" description="Na+/H+ antiporter MnhB subunit-related protein" evidence="13">
    <location>
        <begin position="787"/>
        <end position="909"/>
    </location>
</feature>